<protein>
    <submittedName>
        <fullName evidence="6">DUF86 domain-containing protein</fullName>
    </submittedName>
</protein>
<dbReference type="AlphaFoldDB" id="A0AAW6I0Z8"/>
<evidence type="ECO:0000256" key="4">
    <source>
        <dbReference type="ARBA" id="ARBA00022741"/>
    </source>
</evidence>
<keyword evidence="1" id="KW-0597">Phosphoprotein</keyword>
<dbReference type="GO" id="GO:0016787">
    <property type="term" value="F:hydrolase activity"/>
    <property type="evidence" value="ECO:0007669"/>
    <property type="project" value="UniProtKB-KW"/>
</dbReference>
<dbReference type="EMBL" id="JAQPYX010000022">
    <property type="protein sequence ID" value="MDC7148328.1"/>
    <property type="molecule type" value="Genomic_DNA"/>
</dbReference>
<dbReference type="GO" id="GO:0110001">
    <property type="term" value="C:toxin-antitoxin complex"/>
    <property type="evidence" value="ECO:0007669"/>
    <property type="project" value="InterPro"/>
</dbReference>
<dbReference type="Pfam" id="PF01934">
    <property type="entry name" value="HepT-like"/>
    <property type="match status" value="1"/>
</dbReference>
<evidence type="ECO:0000256" key="1">
    <source>
        <dbReference type="ARBA" id="ARBA00022553"/>
    </source>
</evidence>
<dbReference type="RefSeq" id="WP_195486282.1">
    <property type="nucleotide sequence ID" value="NZ_CALEGY010000065.1"/>
</dbReference>
<gene>
    <name evidence="6" type="ORF">PQG89_02655</name>
</gene>
<dbReference type="GO" id="GO:0000166">
    <property type="term" value="F:nucleotide binding"/>
    <property type="evidence" value="ECO:0007669"/>
    <property type="project" value="UniProtKB-KW"/>
</dbReference>
<dbReference type="Proteomes" id="UP001213646">
    <property type="component" value="Unassembled WGS sequence"/>
</dbReference>
<evidence type="ECO:0000256" key="5">
    <source>
        <dbReference type="ARBA" id="ARBA00022801"/>
    </source>
</evidence>
<sequence>MDNYTKKHLQDILTAIEEIESFFGGCQKCFDDFSQTLWCRRAIERNIEIIGEAMNRILKANPSIEISNSRKIVDARNYIIHGYDSLSVDILWSIVINHLPKLREEVCGLLQNED</sequence>
<dbReference type="PANTHER" id="PTHR34139">
    <property type="entry name" value="UPF0331 PROTEIN MJ0127"/>
    <property type="match status" value="1"/>
</dbReference>
<organism evidence="6 7">
    <name type="scientific">Parabacteroides johnsonii</name>
    <dbReference type="NCBI Taxonomy" id="387661"/>
    <lineage>
        <taxon>Bacteria</taxon>
        <taxon>Pseudomonadati</taxon>
        <taxon>Bacteroidota</taxon>
        <taxon>Bacteroidia</taxon>
        <taxon>Bacteroidales</taxon>
        <taxon>Tannerellaceae</taxon>
        <taxon>Parabacteroides</taxon>
    </lineage>
</organism>
<dbReference type="InterPro" id="IPR051813">
    <property type="entry name" value="HepT_RNase_toxin"/>
</dbReference>
<keyword evidence="4" id="KW-0547">Nucleotide-binding</keyword>
<accession>A0AAW6I0Z8</accession>
<evidence type="ECO:0000256" key="3">
    <source>
        <dbReference type="ARBA" id="ARBA00022722"/>
    </source>
</evidence>
<keyword evidence="3" id="KW-0540">Nuclease</keyword>
<dbReference type="PANTHER" id="PTHR34139:SF1">
    <property type="entry name" value="RNASE MJ1380-RELATED"/>
    <property type="match status" value="1"/>
</dbReference>
<evidence type="ECO:0000256" key="2">
    <source>
        <dbReference type="ARBA" id="ARBA00022649"/>
    </source>
</evidence>
<reference evidence="6" key="1">
    <citation type="submission" date="2023-01" db="EMBL/GenBank/DDBJ databases">
        <title>Exploring GABA producing Bacteroides strains toward improving mental health.</title>
        <authorList>
            <person name="Yousuf B."/>
            <person name="Bouhlel N.E."/>
            <person name="Mottawea W."/>
            <person name="Hammami R."/>
        </authorList>
    </citation>
    <scope>NUCLEOTIDE SEQUENCE</scope>
    <source>
        <strain evidence="6">UO.H1047</strain>
    </source>
</reference>
<keyword evidence="2" id="KW-1277">Toxin-antitoxin system</keyword>
<dbReference type="GO" id="GO:0004540">
    <property type="term" value="F:RNA nuclease activity"/>
    <property type="evidence" value="ECO:0007669"/>
    <property type="project" value="InterPro"/>
</dbReference>
<comment type="caution">
    <text evidence="6">The sequence shown here is derived from an EMBL/GenBank/DDBJ whole genome shotgun (WGS) entry which is preliminary data.</text>
</comment>
<evidence type="ECO:0000313" key="6">
    <source>
        <dbReference type="EMBL" id="MDC7148328.1"/>
    </source>
</evidence>
<name>A0AAW6I0Z8_9BACT</name>
<proteinExistence type="predicted"/>
<evidence type="ECO:0000313" key="7">
    <source>
        <dbReference type="Proteomes" id="UP001213646"/>
    </source>
</evidence>
<keyword evidence="5" id="KW-0378">Hydrolase</keyword>
<dbReference type="InterPro" id="IPR008201">
    <property type="entry name" value="HepT-like"/>
</dbReference>